<dbReference type="AlphaFoldDB" id="A0A2G4F5M5"/>
<dbReference type="Proteomes" id="UP000226442">
    <property type="component" value="Unassembled WGS sequence"/>
</dbReference>
<keyword evidence="2" id="KW-1185">Reference proteome</keyword>
<evidence type="ECO:0000313" key="1">
    <source>
        <dbReference type="EMBL" id="PHX57084.1"/>
    </source>
</evidence>
<comment type="caution">
    <text evidence="1">The sequence shown here is derived from an EMBL/GenBank/DDBJ whole genome shotgun (WGS) entry which is preliminary data.</text>
</comment>
<sequence>MAVLECVKPGAKLGQIILAVDLTVAGAVDRILAKIQDLGYDPEIRHVNYPSGVHVLAILKDEQHSEAVDDDYLLEDWLQVRSEINADAVHLWRGK</sequence>
<accession>A0A2G4F5M5</accession>
<name>A0A2G4F5M5_9CYAN</name>
<dbReference type="EMBL" id="NXIB02000006">
    <property type="protein sequence ID" value="PHX57084.1"/>
    <property type="molecule type" value="Genomic_DNA"/>
</dbReference>
<protein>
    <submittedName>
        <fullName evidence="1">Uncharacterized protein</fullName>
    </submittedName>
</protein>
<evidence type="ECO:0000313" key="2">
    <source>
        <dbReference type="Proteomes" id="UP000226442"/>
    </source>
</evidence>
<proteinExistence type="predicted"/>
<gene>
    <name evidence="1" type="ORF">CP500_002050</name>
</gene>
<reference evidence="1" key="1">
    <citation type="submission" date="2017-10" db="EMBL/GenBank/DDBJ databases">
        <title>Draft genome sequence of the planktic cyanobacteria Tychonema bourrellyi isolated from alpine lentic freshwater.</title>
        <authorList>
            <person name="Tett A."/>
            <person name="Armanini F."/>
            <person name="Asnicar F."/>
            <person name="Boscaini A."/>
            <person name="Pasolli E."/>
            <person name="Zolfo M."/>
            <person name="Donati C."/>
            <person name="Salmaso N."/>
            <person name="Segata N."/>
        </authorList>
    </citation>
    <scope>NUCLEOTIDE SEQUENCE</scope>
    <source>
        <strain evidence="1">FEM_GT703</strain>
    </source>
</reference>
<organism evidence="1 2">
    <name type="scientific">Tychonema bourrellyi FEM_GT703</name>
    <dbReference type="NCBI Taxonomy" id="2040638"/>
    <lineage>
        <taxon>Bacteria</taxon>
        <taxon>Bacillati</taxon>
        <taxon>Cyanobacteriota</taxon>
        <taxon>Cyanophyceae</taxon>
        <taxon>Oscillatoriophycideae</taxon>
        <taxon>Oscillatoriales</taxon>
        <taxon>Microcoleaceae</taxon>
        <taxon>Tychonema</taxon>
    </lineage>
</organism>
<dbReference type="OrthoDB" id="582705at2"/>
<dbReference type="RefSeq" id="WP_096828764.1">
    <property type="nucleotide sequence ID" value="NZ_NXIB02000006.1"/>
</dbReference>